<evidence type="ECO:0000256" key="1">
    <source>
        <dbReference type="ARBA" id="ARBA00022491"/>
    </source>
</evidence>
<keyword evidence="1" id="KW-0678">Repressor</keyword>
<dbReference type="RefSeq" id="WP_211143801.1">
    <property type="nucleotide sequence ID" value="NZ_JAEEGB010000026.1"/>
</dbReference>
<gene>
    <name evidence="6" type="ORF">I6U51_17250</name>
</gene>
<dbReference type="InterPro" id="IPR000551">
    <property type="entry name" value="MerR-type_HTH_dom"/>
</dbReference>
<feature type="domain" description="HTH merR-type" evidence="5">
    <location>
        <begin position="4"/>
        <end position="73"/>
    </location>
</feature>
<dbReference type="PROSITE" id="PS50937">
    <property type="entry name" value="HTH_MERR_2"/>
    <property type="match status" value="1"/>
</dbReference>
<keyword evidence="3" id="KW-0238">DNA-binding</keyword>
<dbReference type="PANTHER" id="PTHR30204">
    <property type="entry name" value="REDOX-CYCLING DRUG-SENSING TRANSCRIPTIONAL ACTIVATOR SOXR"/>
    <property type="match status" value="1"/>
</dbReference>
<keyword evidence="4" id="KW-0804">Transcription</keyword>
<dbReference type="GO" id="GO:0003700">
    <property type="term" value="F:DNA-binding transcription factor activity"/>
    <property type="evidence" value="ECO:0007669"/>
    <property type="project" value="InterPro"/>
</dbReference>
<organism evidence="6 7">
    <name type="scientific">Clostridium aciditolerans</name>
    <dbReference type="NCBI Taxonomy" id="339861"/>
    <lineage>
        <taxon>Bacteria</taxon>
        <taxon>Bacillati</taxon>
        <taxon>Bacillota</taxon>
        <taxon>Clostridia</taxon>
        <taxon>Eubacteriales</taxon>
        <taxon>Clostridiaceae</taxon>
        <taxon>Clostridium</taxon>
    </lineage>
</organism>
<dbReference type="SMART" id="SM00422">
    <property type="entry name" value="HTH_MERR"/>
    <property type="match status" value="1"/>
</dbReference>
<accession>A0A934M4N1</accession>
<protein>
    <submittedName>
        <fullName evidence="6">MerR family transcriptional regulator</fullName>
    </submittedName>
</protein>
<keyword evidence="2" id="KW-0805">Transcription regulation</keyword>
<evidence type="ECO:0000259" key="5">
    <source>
        <dbReference type="PROSITE" id="PS50937"/>
    </source>
</evidence>
<evidence type="ECO:0000313" key="6">
    <source>
        <dbReference type="EMBL" id="MBI6874422.1"/>
    </source>
</evidence>
<sequence length="260" mass="30594">MREHITISELARLMNVSTHQIRYFEEKEVLLPYRIDENGYRLYGLNEIYKLAHILLLRKFNIPVNSIKMCFNDYTIGDYTHLLNTSVDCINEQINNLIALRDFTMSIVEKINMVDISKDKYIIKGIEERNLKQIFKMNYQVPFSAKQFYDIMSESSKTLGLYETDIINLYDNTNVYICIGEDEKDSGTSHKLVAGEYLCYEFLAENDEEFEKQINKFFEYAKVNNINIKGNLVAIENSMISIFYNNGIYYELQMLIEKIA</sequence>
<dbReference type="Gene3D" id="1.10.1660.10">
    <property type="match status" value="1"/>
</dbReference>
<dbReference type="GO" id="GO:0003677">
    <property type="term" value="F:DNA binding"/>
    <property type="evidence" value="ECO:0007669"/>
    <property type="project" value="UniProtKB-KW"/>
</dbReference>
<dbReference type="InterPro" id="IPR009061">
    <property type="entry name" value="DNA-bd_dom_put_sf"/>
</dbReference>
<reference evidence="6" key="1">
    <citation type="submission" date="2020-12" db="EMBL/GenBank/DDBJ databases">
        <title>Clostridium thailandense sp. nov., a novel acetogenic bacterium isolated from peat land soil in Thailand.</title>
        <authorList>
            <person name="Chaikitkaew S."/>
            <person name="Birkeland N.K."/>
        </authorList>
    </citation>
    <scope>NUCLEOTIDE SEQUENCE</scope>
    <source>
        <strain evidence="6">DSM 17425</strain>
    </source>
</reference>
<dbReference type="AlphaFoldDB" id="A0A934M4N1"/>
<proteinExistence type="predicted"/>
<dbReference type="InterPro" id="IPR047057">
    <property type="entry name" value="MerR_fam"/>
</dbReference>
<dbReference type="SUPFAM" id="SSF46955">
    <property type="entry name" value="Putative DNA-binding domain"/>
    <property type="match status" value="1"/>
</dbReference>
<keyword evidence="7" id="KW-1185">Reference proteome</keyword>
<evidence type="ECO:0000256" key="2">
    <source>
        <dbReference type="ARBA" id="ARBA00023015"/>
    </source>
</evidence>
<evidence type="ECO:0000313" key="7">
    <source>
        <dbReference type="Proteomes" id="UP000622687"/>
    </source>
</evidence>
<dbReference type="PANTHER" id="PTHR30204:SF69">
    <property type="entry name" value="MERR-FAMILY TRANSCRIPTIONAL REGULATOR"/>
    <property type="match status" value="1"/>
</dbReference>
<evidence type="ECO:0000256" key="4">
    <source>
        <dbReference type="ARBA" id="ARBA00023163"/>
    </source>
</evidence>
<dbReference type="Proteomes" id="UP000622687">
    <property type="component" value="Unassembled WGS sequence"/>
</dbReference>
<dbReference type="Pfam" id="PF13411">
    <property type="entry name" value="MerR_1"/>
    <property type="match status" value="1"/>
</dbReference>
<dbReference type="EMBL" id="JAEEGB010000026">
    <property type="protein sequence ID" value="MBI6874422.1"/>
    <property type="molecule type" value="Genomic_DNA"/>
</dbReference>
<evidence type="ECO:0000256" key="3">
    <source>
        <dbReference type="ARBA" id="ARBA00023125"/>
    </source>
</evidence>
<comment type="caution">
    <text evidence="6">The sequence shown here is derived from an EMBL/GenBank/DDBJ whole genome shotgun (WGS) entry which is preliminary data.</text>
</comment>
<name>A0A934M4N1_9CLOT</name>